<gene>
    <name evidence="1" type="ORF">F6X38_12100</name>
</gene>
<name>A0A7V7TW92_9HYPH</name>
<comment type="caution">
    <text evidence="1">The sequence shown here is derived from an EMBL/GenBank/DDBJ whole genome shotgun (WGS) entry which is preliminary data.</text>
</comment>
<dbReference type="InterPro" id="IPR010593">
    <property type="entry name" value="DUF1159"/>
</dbReference>
<evidence type="ECO:0000313" key="2">
    <source>
        <dbReference type="Proteomes" id="UP000432089"/>
    </source>
</evidence>
<dbReference type="EMBL" id="VZDO01000009">
    <property type="protein sequence ID" value="KAB0679560.1"/>
    <property type="molecule type" value="Genomic_DNA"/>
</dbReference>
<proteinExistence type="predicted"/>
<organism evidence="1 2">
    <name type="scientific">Plantimonas leprariae</name>
    <dbReference type="NCBI Taxonomy" id="2615207"/>
    <lineage>
        <taxon>Bacteria</taxon>
        <taxon>Pseudomonadati</taxon>
        <taxon>Pseudomonadota</taxon>
        <taxon>Alphaproteobacteria</taxon>
        <taxon>Hyphomicrobiales</taxon>
        <taxon>Aurantimonadaceae</taxon>
        <taxon>Plantimonas</taxon>
    </lineage>
</organism>
<dbReference type="RefSeq" id="WP_150970084.1">
    <property type="nucleotide sequence ID" value="NZ_VZDO01000009.1"/>
</dbReference>
<keyword evidence="2" id="KW-1185">Reference proteome</keyword>
<accession>A0A7V7TW92</accession>
<dbReference type="AlphaFoldDB" id="A0A7V7TW92"/>
<dbReference type="PIRSF" id="PIRSF032064">
    <property type="entry name" value="UCP032064"/>
    <property type="match status" value="1"/>
</dbReference>
<evidence type="ECO:0000313" key="1">
    <source>
        <dbReference type="EMBL" id="KAB0679560.1"/>
    </source>
</evidence>
<dbReference type="InterPro" id="IPR007922">
    <property type="entry name" value="DciA-like"/>
</dbReference>
<reference evidence="1 2" key="1">
    <citation type="submission" date="2019-09" db="EMBL/GenBank/DDBJ databases">
        <title>YIM 132180 draft genome.</title>
        <authorList>
            <person name="Zhang K."/>
        </authorList>
    </citation>
    <scope>NUCLEOTIDE SEQUENCE [LARGE SCALE GENOMIC DNA]</scope>
    <source>
        <strain evidence="1 2">YIM 132180</strain>
    </source>
</reference>
<dbReference type="Pfam" id="PF05258">
    <property type="entry name" value="DciA"/>
    <property type="match status" value="1"/>
</dbReference>
<dbReference type="Proteomes" id="UP000432089">
    <property type="component" value="Unassembled WGS sequence"/>
</dbReference>
<sequence length="168" mass="18578">MKKPFVPPQPVGEAVSALLDPVLRRKAGMTIGLLDAWPEIVGARLEAVTRPEKLVWPPETGAKDARLRPAVLVVACESAAALRLQHESGEIVQRINVFFGYRAVDRLRILQKPVAVTRPSRKPSLRGLSEAEEEALKAMTERIEDPKLKAALLAYGESILRRQTMTKP</sequence>
<protein>
    <submittedName>
        <fullName evidence="1">DUF721 domain-containing protein</fullName>
    </submittedName>
</protein>